<organism evidence="3 4">
    <name type="scientific">Tetrabaena socialis</name>
    <dbReference type="NCBI Taxonomy" id="47790"/>
    <lineage>
        <taxon>Eukaryota</taxon>
        <taxon>Viridiplantae</taxon>
        <taxon>Chlorophyta</taxon>
        <taxon>core chlorophytes</taxon>
        <taxon>Chlorophyceae</taxon>
        <taxon>CS clade</taxon>
        <taxon>Chlamydomonadales</taxon>
        <taxon>Tetrabaenaceae</taxon>
        <taxon>Tetrabaena</taxon>
    </lineage>
</organism>
<dbReference type="NCBIfam" id="TIGR00135">
    <property type="entry name" value="gatC"/>
    <property type="match status" value="1"/>
</dbReference>
<reference evidence="3 4" key="1">
    <citation type="journal article" date="2017" name="Mol. Biol. Evol.">
        <title>The 4-celled Tetrabaena socialis nuclear genome reveals the essential components for genetic control of cell number at the origin of multicellularity in the volvocine lineage.</title>
        <authorList>
            <person name="Featherston J."/>
            <person name="Arakaki Y."/>
            <person name="Hanschen E.R."/>
            <person name="Ferris P.J."/>
            <person name="Michod R.E."/>
            <person name="Olson B.J.S.C."/>
            <person name="Nozaki H."/>
            <person name="Durand P.M."/>
        </authorList>
    </citation>
    <scope>NUCLEOTIDE SEQUENCE [LARGE SCALE GENOMIC DNA]</scope>
    <source>
        <strain evidence="3 4">NIES-571</strain>
    </source>
</reference>
<dbReference type="OrthoDB" id="19141at2759"/>
<dbReference type="GO" id="GO:0032543">
    <property type="term" value="P:mitochondrial translation"/>
    <property type="evidence" value="ECO:0007669"/>
    <property type="project" value="UniProtKB-UniRule"/>
</dbReference>
<comment type="caution">
    <text evidence="3">The sequence shown here is derived from an EMBL/GenBank/DDBJ whole genome shotgun (WGS) entry which is preliminary data.</text>
</comment>
<dbReference type="GO" id="GO:0005739">
    <property type="term" value="C:mitochondrion"/>
    <property type="evidence" value="ECO:0007669"/>
    <property type="project" value="UniProtKB-SubCell"/>
</dbReference>
<proteinExistence type="inferred from homology"/>
<dbReference type="SUPFAM" id="SSF141000">
    <property type="entry name" value="Glu-tRNAGln amidotransferase C subunit"/>
    <property type="match status" value="1"/>
</dbReference>
<evidence type="ECO:0000313" key="3">
    <source>
        <dbReference type="EMBL" id="PNH03465.1"/>
    </source>
</evidence>
<dbReference type="InterPro" id="IPR036113">
    <property type="entry name" value="Asp/Glu-ADT_sf_sub_c"/>
</dbReference>
<comment type="catalytic activity">
    <reaction evidence="1">
        <text>L-glutamyl-tRNA(Gln) + L-glutamine + ATP + H2O = L-glutaminyl-tRNA(Gln) + L-glutamate + ADP + phosphate + H(+)</text>
        <dbReference type="Rhea" id="RHEA:17521"/>
        <dbReference type="Rhea" id="RHEA-COMP:9681"/>
        <dbReference type="Rhea" id="RHEA-COMP:9684"/>
        <dbReference type="ChEBI" id="CHEBI:15377"/>
        <dbReference type="ChEBI" id="CHEBI:15378"/>
        <dbReference type="ChEBI" id="CHEBI:29985"/>
        <dbReference type="ChEBI" id="CHEBI:30616"/>
        <dbReference type="ChEBI" id="CHEBI:43474"/>
        <dbReference type="ChEBI" id="CHEBI:58359"/>
        <dbReference type="ChEBI" id="CHEBI:78520"/>
        <dbReference type="ChEBI" id="CHEBI:78521"/>
        <dbReference type="ChEBI" id="CHEBI:456216"/>
    </reaction>
</comment>
<evidence type="ECO:0000256" key="1">
    <source>
        <dbReference type="HAMAP-Rule" id="MF_03149"/>
    </source>
</evidence>
<dbReference type="AlphaFoldDB" id="A0A2J7ZT67"/>
<keyword evidence="1" id="KW-0496">Mitochondrion</keyword>
<evidence type="ECO:0000256" key="2">
    <source>
        <dbReference type="SAM" id="MobiDB-lite"/>
    </source>
</evidence>
<sequence>MHRAFNRTVLRGQRVPFSGARLSTAPLPAHGGSDAASTKPNIAELAKMAQVGVTQQEAADWAPKINSVLDWFGQLQSVDVKGVAPAIHAFSEGNRLRADEPRLYDDRAQLLSQAPQLENSYVRVPKTAGGDGAATTAAPATQAAPPSTGAATAAPTSTAAAAAAAPSAPAATPSGAPAAGGGAAPASAPQEAVHALDIRVGRIVRCERHPDAERRDSVSIVEPQPLEPQIVLSYTTPGAVATAARGRRCGSSA</sequence>
<keyword evidence="3" id="KW-0808">Transferase</keyword>
<keyword evidence="1" id="KW-0934">Plastid</keyword>
<evidence type="ECO:0000313" key="4">
    <source>
        <dbReference type="Proteomes" id="UP000236333"/>
    </source>
</evidence>
<dbReference type="GO" id="GO:0006450">
    <property type="term" value="P:regulation of translational fidelity"/>
    <property type="evidence" value="ECO:0007669"/>
    <property type="project" value="InterPro"/>
</dbReference>
<dbReference type="GO" id="GO:0005524">
    <property type="term" value="F:ATP binding"/>
    <property type="evidence" value="ECO:0007669"/>
    <property type="project" value="UniProtKB-KW"/>
</dbReference>
<keyword evidence="1" id="KW-0547">Nucleotide-binding</keyword>
<keyword evidence="1" id="KW-0436">Ligase</keyword>
<feature type="compositionally biased region" description="Low complexity" evidence="2">
    <location>
        <begin position="133"/>
        <end position="155"/>
    </location>
</feature>
<keyword evidence="4" id="KW-1185">Reference proteome</keyword>
<name>A0A2J7ZT67_9CHLO</name>
<dbReference type="GO" id="GO:0050567">
    <property type="term" value="F:glutaminyl-tRNA synthase (glutamine-hydrolyzing) activity"/>
    <property type="evidence" value="ECO:0007669"/>
    <property type="project" value="UniProtKB-UniRule"/>
</dbReference>
<dbReference type="GO" id="GO:0016740">
    <property type="term" value="F:transferase activity"/>
    <property type="evidence" value="ECO:0007669"/>
    <property type="project" value="UniProtKB-KW"/>
</dbReference>
<dbReference type="InterPro" id="IPR003837">
    <property type="entry name" value="GatC"/>
</dbReference>
<dbReference type="Pfam" id="PF02686">
    <property type="entry name" value="GatC"/>
    <property type="match status" value="1"/>
</dbReference>
<dbReference type="EMBL" id="PGGS01000500">
    <property type="protein sequence ID" value="PNH03465.1"/>
    <property type="molecule type" value="Genomic_DNA"/>
</dbReference>
<keyword evidence="1" id="KW-0648">Protein biosynthesis</keyword>
<dbReference type="HAMAP" id="MF_00122">
    <property type="entry name" value="GatC"/>
    <property type="match status" value="1"/>
</dbReference>
<dbReference type="GO" id="GO:0030956">
    <property type="term" value="C:glutamyl-tRNA(Gln) amidotransferase complex"/>
    <property type="evidence" value="ECO:0007669"/>
    <property type="project" value="UniProtKB-UniRule"/>
</dbReference>
<dbReference type="Gene3D" id="1.10.20.60">
    <property type="entry name" value="Glu-tRNAGln amidotransferase C subunit, N-terminal domain"/>
    <property type="match status" value="1"/>
</dbReference>
<feature type="region of interest" description="Disordered" evidence="2">
    <location>
        <begin position="124"/>
        <end position="155"/>
    </location>
</feature>
<dbReference type="Proteomes" id="UP000236333">
    <property type="component" value="Unassembled WGS sequence"/>
</dbReference>
<dbReference type="GO" id="GO:0070681">
    <property type="term" value="P:glutaminyl-tRNAGln biosynthesis via transamidation"/>
    <property type="evidence" value="ECO:0007669"/>
    <property type="project" value="UniProtKB-UniRule"/>
</dbReference>
<gene>
    <name evidence="1" type="primary">GATC</name>
    <name evidence="3" type="ORF">TSOC_010474</name>
</gene>
<accession>A0A2J7ZT67</accession>
<keyword evidence="1" id="KW-0150">Chloroplast</keyword>
<comment type="similarity">
    <text evidence="1">Belongs to the GatC family.</text>
</comment>
<comment type="subunit">
    <text evidence="1">Subunit of the heterotrimeric GatCAB amidotransferase (AdT) complex, composed of A, B and C subunits.</text>
</comment>
<dbReference type="PANTHER" id="PTHR15004:SF0">
    <property type="entry name" value="GLUTAMYL-TRNA(GLN) AMIDOTRANSFERASE SUBUNIT C, MITOCHONDRIAL"/>
    <property type="match status" value="1"/>
</dbReference>
<keyword evidence="1" id="KW-0067">ATP-binding</keyword>
<dbReference type="PANTHER" id="PTHR15004">
    <property type="entry name" value="GLUTAMYL-TRNA(GLN) AMIDOTRANSFERASE SUBUNIT C, MITOCHONDRIAL"/>
    <property type="match status" value="1"/>
</dbReference>
<dbReference type="EC" id="6.3.5.-" evidence="1"/>
<dbReference type="GO" id="GO:0009507">
    <property type="term" value="C:chloroplast"/>
    <property type="evidence" value="ECO:0007669"/>
    <property type="project" value="UniProtKB-SubCell"/>
</dbReference>
<comment type="subcellular location">
    <subcellularLocation>
        <location evidence="1">Mitochondrion</location>
    </subcellularLocation>
    <subcellularLocation>
        <location evidence="1">Plastid</location>
        <location evidence="1">Chloroplast</location>
    </subcellularLocation>
</comment>
<comment type="function">
    <text evidence="1">Allows the formation of correctly charged Gln-tRNA(Gln) through the transamidation of misacylated Glu-tRNA(Gln) in chloroplasts and mitochondria. The reaction takes place in the presence of glutamine and ATP through an activated gamma-phospho-Glu-tRNA(Gln).</text>
</comment>
<protein>
    <recommendedName>
        <fullName evidence="1">Glutamyl-tRNA(Gln) amidotransferase subunit C, chloroplastic/mitochondrial</fullName>
        <shortName evidence="1">Glu-AdT subunit C</shortName>
        <ecNumber evidence="1">6.3.5.-</ecNumber>
    </recommendedName>
</protein>